<dbReference type="SUPFAM" id="SSF52540">
    <property type="entry name" value="P-loop containing nucleoside triphosphate hydrolases"/>
    <property type="match status" value="1"/>
</dbReference>
<evidence type="ECO:0000256" key="2">
    <source>
        <dbReference type="ARBA" id="ARBA00022448"/>
    </source>
</evidence>
<sequence length="238" mass="26454">MLIELQDVKKTFDEGESATHALRGISLSINKGEFVAIMGVSGSGKSTLLHILSFLSRPTSGRHFFDDKDVSNFSLMDLANLRNKSVGFVFQSFNLLARATVLENVELPMLYANIRPKERRQRALAVIERLGLGHRTKHLSNQLSGGEKQRVAIARALVNQPEVIFADEPTGNLDSSSGEQLMGVLEELHGEGKTIVLITHETYTAAFAERIIHIKDGLIEADTVVEERYSIKDHKFIK</sequence>
<dbReference type="InterPro" id="IPR003439">
    <property type="entry name" value="ABC_transporter-like_ATP-bd"/>
</dbReference>
<dbReference type="GO" id="GO:0098796">
    <property type="term" value="C:membrane protein complex"/>
    <property type="evidence" value="ECO:0007669"/>
    <property type="project" value="UniProtKB-ARBA"/>
</dbReference>
<dbReference type="PANTHER" id="PTHR42798:SF6">
    <property type="entry name" value="CELL DIVISION ATP-BINDING PROTEIN FTSE"/>
    <property type="match status" value="1"/>
</dbReference>
<evidence type="ECO:0000313" key="6">
    <source>
        <dbReference type="EMBL" id="OHA51915.1"/>
    </source>
</evidence>
<evidence type="ECO:0000256" key="1">
    <source>
        <dbReference type="ARBA" id="ARBA00005417"/>
    </source>
</evidence>
<dbReference type="GO" id="GO:0005524">
    <property type="term" value="F:ATP binding"/>
    <property type="evidence" value="ECO:0007669"/>
    <property type="project" value="UniProtKB-KW"/>
</dbReference>
<keyword evidence="4 6" id="KW-0067">ATP-binding</keyword>
<dbReference type="Proteomes" id="UP000176951">
    <property type="component" value="Unassembled WGS sequence"/>
</dbReference>
<proteinExistence type="inferred from homology"/>
<dbReference type="InterPro" id="IPR017911">
    <property type="entry name" value="MacB-like_ATP-bd"/>
</dbReference>
<evidence type="ECO:0000256" key="3">
    <source>
        <dbReference type="ARBA" id="ARBA00022741"/>
    </source>
</evidence>
<comment type="caution">
    <text evidence="6">The sequence shown here is derived from an EMBL/GenBank/DDBJ whole genome shotgun (WGS) entry which is preliminary data.</text>
</comment>
<evidence type="ECO:0000259" key="5">
    <source>
        <dbReference type="PROSITE" id="PS50893"/>
    </source>
</evidence>
<gene>
    <name evidence="6" type="ORF">A3A97_01820</name>
</gene>
<feature type="domain" description="ABC transporter" evidence="5">
    <location>
        <begin position="3"/>
        <end position="237"/>
    </location>
</feature>
<dbReference type="GO" id="GO:0016887">
    <property type="term" value="F:ATP hydrolysis activity"/>
    <property type="evidence" value="ECO:0007669"/>
    <property type="project" value="InterPro"/>
</dbReference>
<dbReference type="PROSITE" id="PS50893">
    <property type="entry name" value="ABC_TRANSPORTER_2"/>
    <property type="match status" value="1"/>
</dbReference>
<comment type="similarity">
    <text evidence="1">Belongs to the ABC transporter superfamily.</text>
</comment>
<dbReference type="InterPro" id="IPR017871">
    <property type="entry name" value="ABC_transporter-like_CS"/>
</dbReference>
<dbReference type="PROSITE" id="PS00211">
    <property type="entry name" value="ABC_TRANSPORTER_1"/>
    <property type="match status" value="1"/>
</dbReference>
<accession>A0A1G2PUA9</accession>
<protein>
    <submittedName>
        <fullName evidence="6">Macrolide ABC transporter ATP-binding protein</fullName>
    </submittedName>
</protein>
<reference evidence="6 7" key="1">
    <citation type="journal article" date="2016" name="Nat. Commun.">
        <title>Thousands of microbial genomes shed light on interconnected biogeochemical processes in an aquifer system.</title>
        <authorList>
            <person name="Anantharaman K."/>
            <person name="Brown C.T."/>
            <person name="Hug L.A."/>
            <person name="Sharon I."/>
            <person name="Castelle C.J."/>
            <person name="Probst A.J."/>
            <person name="Thomas B.C."/>
            <person name="Singh A."/>
            <person name="Wilkins M.J."/>
            <person name="Karaoz U."/>
            <person name="Brodie E.L."/>
            <person name="Williams K.H."/>
            <person name="Hubbard S.S."/>
            <person name="Banfield J.F."/>
        </authorList>
    </citation>
    <scope>NUCLEOTIDE SEQUENCE [LARGE SCALE GENOMIC DNA]</scope>
</reference>
<dbReference type="Gene3D" id="3.40.50.300">
    <property type="entry name" value="P-loop containing nucleotide triphosphate hydrolases"/>
    <property type="match status" value="1"/>
</dbReference>
<organism evidence="6 7">
    <name type="scientific">Candidatus Terrybacteria bacterium RIFCSPLOWO2_01_FULL_40_23</name>
    <dbReference type="NCBI Taxonomy" id="1802366"/>
    <lineage>
        <taxon>Bacteria</taxon>
        <taxon>Candidatus Terryibacteriota</taxon>
    </lineage>
</organism>
<dbReference type="InterPro" id="IPR003593">
    <property type="entry name" value="AAA+_ATPase"/>
</dbReference>
<dbReference type="InterPro" id="IPR027417">
    <property type="entry name" value="P-loop_NTPase"/>
</dbReference>
<dbReference type="FunFam" id="3.40.50.300:FF:000032">
    <property type="entry name" value="Export ABC transporter ATP-binding protein"/>
    <property type="match status" value="1"/>
</dbReference>
<dbReference type="CDD" id="cd03255">
    <property type="entry name" value="ABC_MJ0796_LolCDE_FtsE"/>
    <property type="match status" value="1"/>
</dbReference>
<evidence type="ECO:0000256" key="4">
    <source>
        <dbReference type="ARBA" id="ARBA00022840"/>
    </source>
</evidence>
<evidence type="ECO:0000313" key="7">
    <source>
        <dbReference type="Proteomes" id="UP000176951"/>
    </source>
</evidence>
<dbReference type="SMART" id="SM00382">
    <property type="entry name" value="AAA"/>
    <property type="match status" value="1"/>
</dbReference>
<name>A0A1G2PUA9_9BACT</name>
<dbReference type="EMBL" id="MHSW01000016">
    <property type="protein sequence ID" value="OHA51915.1"/>
    <property type="molecule type" value="Genomic_DNA"/>
</dbReference>
<dbReference type="Pfam" id="PF00005">
    <property type="entry name" value="ABC_tran"/>
    <property type="match status" value="1"/>
</dbReference>
<keyword evidence="2" id="KW-0813">Transport</keyword>
<keyword evidence="3" id="KW-0547">Nucleotide-binding</keyword>
<dbReference type="GO" id="GO:0022857">
    <property type="term" value="F:transmembrane transporter activity"/>
    <property type="evidence" value="ECO:0007669"/>
    <property type="project" value="UniProtKB-ARBA"/>
</dbReference>
<dbReference type="PANTHER" id="PTHR42798">
    <property type="entry name" value="LIPOPROTEIN-RELEASING SYSTEM ATP-BINDING PROTEIN LOLD"/>
    <property type="match status" value="1"/>
</dbReference>
<dbReference type="AlphaFoldDB" id="A0A1G2PUA9"/>